<dbReference type="AlphaFoldDB" id="A0A2B7X8P7"/>
<sequence>MEVCPDNSTECLLRALLNAQDQNAYFEPSQYNWEPLTFAFTVAIGVLAFVIAATTVFQGVLSAAPGRLKASREAIGDFAKYTESRVNLREFRVRTKAFVPFLDEQLWIIRNGRLEDRTWTPRWPGFQNEGQVSNVTEVDEQEFAGGWTTLLATFPQGQQFFQSSNPGTRTAGLLPCQTDYLPSDIQAAPAIGTIETIIMLAAFAGCDSIEMVNGYPVAKEENLQVRFVTIPFLVL</sequence>
<organism evidence="2 3">
    <name type="scientific">Helicocarpus griseus UAMH5409</name>
    <dbReference type="NCBI Taxonomy" id="1447875"/>
    <lineage>
        <taxon>Eukaryota</taxon>
        <taxon>Fungi</taxon>
        <taxon>Dikarya</taxon>
        <taxon>Ascomycota</taxon>
        <taxon>Pezizomycotina</taxon>
        <taxon>Eurotiomycetes</taxon>
        <taxon>Eurotiomycetidae</taxon>
        <taxon>Onygenales</taxon>
        <taxon>Ajellomycetaceae</taxon>
        <taxon>Helicocarpus</taxon>
    </lineage>
</organism>
<proteinExistence type="predicted"/>
<dbReference type="Proteomes" id="UP000223968">
    <property type="component" value="Unassembled WGS sequence"/>
</dbReference>
<dbReference type="EMBL" id="PDNB01000127">
    <property type="protein sequence ID" value="PGH05250.1"/>
    <property type="molecule type" value="Genomic_DNA"/>
</dbReference>
<evidence type="ECO:0000313" key="2">
    <source>
        <dbReference type="EMBL" id="PGH05250.1"/>
    </source>
</evidence>
<keyword evidence="1" id="KW-0472">Membrane</keyword>
<protein>
    <submittedName>
        <fullName evidence="2">Uncharacterized protein</fullName>
    </submittedName>
</protein>
<dbReference type="STRING" id="1447875.A0A2B7X8P7"/>
<gene>
    <name evidence="2" type="ORF">AJ79_06861</name>
</gene>
<evidence type="ECO:0000256" key="1">
    <source>
        <dbReference type="SAM" id="Phobius"/>
    </source>
</evidence>
<reference evidence="2 3" key="1">
    <citation type="submission" date="2017-10" db="EMBL/GenBank/DDBJ databases">
        <title>Comparative genomics in systemic dimorphic fungi from Ajellomycetaceae.</title>
        <authorList>
            <person name="Munoz J.F."/>
            <person name="Mcewen J.G."/>
            <person name="Clay O.K."/>
            <person name="Cuomo C.A."/>
        </authorList>
    </citation>
    <scope>NUCLEOTIDE SEQUENCE [LARGE SCALE GENOMIC DNA]</scope>
    <source>
        <strain evidence="2 3">UAMH5409</strain>
    </source>
</reference>
<comment type="caution">
    <text evidence="2">The sequence shown here is derived from an EMBL/GenBank/DDBJ whole genome shotgun (WGS) entry which is preliminary data.</text>
</comment>
<name>A0A2B7X8P7_9EURO</name>
<keyword evidence="1" id="KW-1133">Transmembrane helix</keyword>
<keyword evidence="3" id="KW-1185">Reference proteome</keyword>
<accession>A0A2B7X8P7</accession>
<evidence type="ECO:0000313" key="3">
    <source>
        <dbReference type="Proteomes" id="UP000223968"/>
    </source>
</evidence>
<dbReference type="OrthoDB" id="4115096at2759"/>
<feature type="transmembrane region" description="Helical" evidence="1">
    <location>
        <begin position="38"/>
        <end position="61"/>
    </location>
</feature>
<keyword evidence="1" id="KW-0812">Transmembrane</keyword>